<comment type="caution">
    <text evidence="2">The sequence shown here is derived from an EMBL/GenBank/DDBJ whole genome shotgun (WGS) entry which is preliminary data.</text>
</comment>
<reference evidence="2" key="1">
    <citation type="submission" date="2020-06" db="EMBL/GenBank/DDBJ databases">
        <authorList>
            <person name="Li T."/>
            <person name="Hu X."/>
            <person name="Zhang T."/>
            <person name="Song X."/>
            <person name="Zhang H."/>
            <person name="Dai N."/>
            <person name="Sheng W."/>
            <person name="Hou X."/>
            <person name="Wei L."/>
        </authorList>
    </citation>
    <scope>NUCLEOTIDE SEQUENCE</scope>
    <source>
        <strain evidence="2">KEN1</strain>
        <tissue evidence="2">Leaf</tissue>
    </source>
</reference>
<protein>
    <recommendedName>
        <fullName evidence="3">Retrotransposon gag domain-containing protein</fullName>
    </recommendedName>
</protein>
<feature type="compositionally biased region" description="Basic and acidic residues" evidence="1">
    <location>
        <begin position="1"/>
        <end position="34"/>
    </location>
</feature>
<feature type="region of interest" description="Disordered" evidence="1">
    <location>
        <begin position="1"/>
        <end position="35"/>
    </location>
</feature>
<evidence type="ECO:0000313" key="2">
    <source>
        <dbReference type="EMBL" id="KAL0451566.1"/>
    </source>
</evidence>
<organism evidence="2">
    <name type="scientific">Sesamum latifolium</name>
    <dbReference type="NCBI Taxonomy" id="2727402"/>
    <lineage>
        <taxon>Eukaryota</taxon>
        <taxon>Viridiplantae</taxon>
        <taxon>Streptophyta</taxon>
        <taxon>Embryophyta</taxon>
        <taxon>Tracheophyta</taxon>
        <taxon>Spermatophyta</taxon>
        <taxon>Magnoliopsida</taxon>
        <taxon>eudicotyledons</taxon>
        <taxon>Gunneridae</taxon>
        <taxon>Pentapetalae</taxon>
        <taxon>asterids</taxon>
        <taxon>lamiids</taxon>
        <taxon>Lamiales</taxon>
        <taxon>Pedaliaceae</taxon>
        <taxon>Sesamum</taxon>
    </lineage>
</organism>
<dbReference type="AlphaFoldDB" id="A0AAW2XCW5"/>
<accession>A0AAW2XCW5</accession>
<feature type="compositionally biased region" description="Basic and acidic residues" evidence="1">
    <location>
        <begin position="132"/>
        <end position="141"/>
    </location>
</feature>
<sequence length="193" mass="22382">MEDAQAAKKESRGEKWKEVKEETPSKKPHIDTRDKKPHFQRVNVVYTPLTVTITQAFMAVEEKGLLTRLRSWRDTPQRPKYDKFCRFYNDYGHTTEECRNLKNEIERLIQNGYLQEYECWEKARGTGPYQKSEGDRAKEIRATSPKRSPKEGSKQVFGNKGENNDIPRKGVIRMITGGPSGGDSHHARKSQIR</sequence>
<proteinExistence type="predicted"/>
<feature type="region of interest" description="Disordered" evidence="1">
    <location>
        <begin position="125"/>
        <end position="193"/>
    </location>
</feature>
<gene>
    <name evidence="2" type="ORF">Slati_1134700</name>
</gene>
<evidence type="ECO:0000256" key="1">
    <source>
        <dbReference type="SAM" id="MobiDB-lite"/>
    </source>
</evidence>
<reference evidence="2" key="2">
    <citation type="journal article" date="2024" name="Plant">
        <title>Genomic evolution and insights into agronomic trait innovations of Sesamum species.</title>
        <authorList>
            <person name="Miao H."/>
            <person name="Wang L."/>
            <person name="Qu L."/>
            <person name="Liu H."/>
            <person name="Sun Y."/>
            <person name="Le M."/>
            <person name="Wang Q."/>
            <person name="Wei S."/>
            <person name="Zheng Y."/>
            <person name="Lin W."/>
            <person name="Duan Y."/>
            <person name="Cao H."/>
            <person name="Xiong S."/>
            <person name="Wang X."/>
            <person name="Wei L."/>
            <person name="Li C."/>
            <person name="Ma Q."/>
            <person name="Ju M."/>
            <person name="Zhao R."/>
            <person name="Li G."/>
            <person name="Mu C."/>
            <person name="Tian Q."/>
            <person name="Mei H."/>
            <person name="Zhang T."/>
            <person name="Gao T."/>
            <person name="Zhang H."/>
        </authorList>
    </citation>
    <scope>NUCLEOTIDE SEQUENCE</scope>
    <source>
        <strain evidence="2">KEN1</strain>
    </source>
</reference>
<name>A0AAW2XCW5_9LAMI</name>
<evidence type="ECO:0008006" key="3">
    <source>
        <dbReference type="Google" id="ProtNLM"/>
    </source>
</evidence>
<dbReference type="EMBL" id="JACGWN010000004">
    <property type="protein sequence ID" value="KAL0451566.1"/>
    <property type="molecule type" value="Genomic_DNA"/>
</dbReference>